<evidence type="ECO:0008006" key="4">
    <source>
        <dbReference type="Google" id="ProtNLM"/>
    </source>
</evidence>
<accession>A0A9N9U9X7</accession>
<dbReference type="Proteomes" id="UP000754883">
    <property type="component" value="Unassembled WGS sequence"/>
</dbReference>
<gene>
    <name evidence="2" type="ORF">CBYS24578_00013212</name>
</gene>
<proteinExistence type="predicted"/>
<reference evidence="2" key="1">
    <citation type="submission" date="2021-10" db="EMBL/GenBank/DDBJ databases">
        <authorList>
            <person name="Piombo E."/>
        </authorList>
    </citation>
    <scope>NUCLEOTIDE SEQUENCE</scope>
</reference>
<feature type="region of interest" description="Disordered" evidence="1">
    <location>
        <begin position="45"/>
        <end position="75"/>
    </location>
</feature>
<evidence type="ECO:0000313" key="2">
    <source>
        <dbReference type="EMBL" id="CAG9982354.1"/>
    </source>
</evidence>
<comment type="caution">
    <text evidence="2">The sequence shown here is derived from an EMBL/GenBank/DDBJ whole genome shotgun (WGS) entry which is preliminary data.</text>
</comment>
<evidence type="ECO:0000256" key="1">
    <source>
        <dbReference type="SAM" id="MobiDB-lite"/>
    </source>
</evidence>
<name>A0A9N9U9X7_9HYPO</name>
<sequence length="281" mass="31896">MSYALHRGLDSYEGTSGCNGAEGFFSILEGEPLCYSQQNTVFSIPSNDGGNQDESRQAQVPPSLARQPQHGLSAESPSLSCPFYKYAPMRHWRCYRKYTFKRASDVKFHIQRVHLVGEHYCVICFKEFDNAQQLQDHNHIPDFCCLPLQGPERLFQETFDELARAMAHVRGSSDADKWYVMYRHIFPNASVPTSPYVSLTFDEPLAIMREHALYHERLYGGLMAELRRHGIPLGGIHLPSLQDGLINAALPMLANMVTPSPYERPVPITRTTWYDDNLGAL</sequence>
<dbReference type="EMBL" id="CABFNO020001340">
    <property type="protein sequence ID" value="CAG9982354.1"/>
    <property type="molecule type" value="Genomic_DNA"/>
</dbReference>
<dbReference type="PANTHER" id="PTHR38166">
    <property type="entry name" value="C2H2-TYPE DOMAIN-CONTAINING PROTEIN-RELATED"/>
    <property type="match status" value="1"/>
</dbReference>
<evidence type="ECO:0000313" key="3">
    <source>
        <dbReference type="Proteomes" id="UP000754883"/>
    </source>
</evidence>
<protein>
    <recommendedName>
        <fullName evidence="4">C2H2-type domain-containing protein</fullName>
    </recommendedName>
</protein>
<dbReference type="AlphaFoldDB" id="A0A9N9U9X7"/>
<organism evidence="2 3">
    <name type="scientific">Clonostachys byssicola</name>
    <dbReference type="NCBI Taxonomy" id="160290"/>
    <lineage>
        <taxon>Eukaryota</taxon>
        <taxon>Fungi</taxon>
        <taxon>Dikarya</taxon>
        <taxon>Ascomycota</taxon>
        <taxon>Pezizomycotina</taxon>
        <taxon>Sordariomycetes</taxon>
        <taxon>Hypocreomycetidae</taxon>
        <taxon>Hypocreales</taxon>
        <taxon>Bionectriaceae</taxon>
        <taxon>Clonostachys</taxon>
    </lineage>
</organism>
<feature type="compositionally biased region" description="Polar residues" evidence="1">
    <location>
        <begin position="45"/>
        <end position="60"/>
    </location>
</feature>
<dbReference type="PANTHER" id="PTHR38166:SF1">
    <property type="entry name" value="C2H2-TYPE DOMAIN-CONTAINING PROTEIN"/>
    <property type="match status" value="1"/>
</dbReference>
<keyword evidence="3" id="KW-1185">Reference proteome</keyword>
<dbReference type="OrthoDB" id="3564303at2759"/>